<dbReference type="GO" id="GO:0006304">
    <property type="term" value="P:DNA modification"/>
    <property type="evidence" value="ECO:0007669"/>
    <property type="project" value="InterPro"/>
</dbReference>
<dbReference type="InterPro" id="IPR011639">
    <property type="entry name" value="MethylTrfase_TaqI-like_dom"/>
</dbReference>
<dbReference type="GO" id="GO:0009007">
    <property type="term" value="F:site-specific DNA-methyltransferase (adenine-specific) activity"/>
    <property type="evidence" value="ECO:0007669"/>
    <property type="project" value="UniProtKB-EC"/>
</dbReference>
<dbReference type="AlphaFoldDB" id="A0A9Y1BRZ4"/>
<dbReference type="InterPro" id="IPR002052">
    <property type="entry name" value="DNA_methylase_N6_adenine_CS"/>
</dbReference>
<dbReference type="EC" id="2.1.1.72" evidence="1"/>
<keyword evidence="4" id="KW-0949">S-adenosyl-L-methionine</keyword>
<dbReference type="PANTHER" id="PTHR33841:SF1">
    <property type="entry name" value="DNA METHYLTRANSFERASE A"/>
    <property type="match status" value="1"/>
</dbReference>
<evidence type="ECO:0000259" key="6">
    <source>
        <dbReference type="Pfam" id="PF07669"/>
    </source>
</evidence>
<evidence type="ECO:0000313" key="7">
    <source>
        <dbReference type="EMBL" id="UJG43987.1"/>
    </source>
</evidence>
<reference evidence="7" key="1">
    <citation type="journal article" date="2022" name="Nat. Microbiol.">
        <title>Unique mobile elements and scalable gene flow at the prokaryote-eukaryote boundary revealed by circularized Asgard archaea genomes.</title>
        <authorList>
            <person name="Wu F."/>
            <person name="Speth D.R."/>
            <person name="Philosof A."/>
            <person name="Cremiere A."/>
            <person name="Narayanan A."/>
            <person name="Barco R.A."/>
            <person name="Connon S.A."/>
            <person name="Amend J.P."/>
            <person name="Antoshechkin I.A."/>
            <person name="Orphan V.J."/>
        </authorList>
    </citation>
    <scope>NUCLEOTIDE SEQUENCE</scope>
    <source>
        <strain evidence="7">PR6</strain>
    </source>
</reference>
<accession>A0A9Y1BRZ4</accession>
<dbReference type="Proteomes" id="UP001200513">
    <property type="component" value="Chromosome"/>
</dbReference>
<keyword evidence="3" id="KW-0808">Transferase</keyword>
<evidence type="ECO:0000256" key="4">
    <source>
        <dbReference type="ARBA" id="ARBA00022691"/>
    </source>
</evidence>
<proteinExistence type="predicted"/>
<name>A0A9Y1BRZ4_9ARCH</name>
<dbReference type="EMBL" id="CP084167">
    <property type="protein sequence ID" value="UJG43987.1"/>
    <property type="molecule type" value="Genomic_DNA"/>
</dbReference>
<comment type="catalytic activity">
    <reaction evidence="5">
        <text>a 2'-deoxyadenosine in DNA + S-adenosyl-L-methionine = an N(6)-methyl-2'-deoxyadenosine in DNA + S-adenosyl-L-homocysteine + H(+)</text>
        <dbReference type="Rhea" id="RHEA:15197"/>
        <dbReference type="Rhea" id="RHEA-COMP:12418"/>
        <dbReference type="Rhea" id="RHEA-COMP:12419"/>
        <dbReference type="ChEBI" id="CHEBI:15378"/>
        <dbReference type="ChEBI" id="CHEBI:57856"/>
        <dbReference type="ChEBI" id="CHEBI:59789"/>
        <dbReference type="ChEBI" id="CHEBI:90615"/>
        <dbReference type="ChEBI" id="CHEBI:90616"/>
        <dbReference type="EC" id="2.1.1.72"/>
    </reaction>
</comment>
<dbReference type="PRINTS" id="PR00507">
    <property type="entry name" value="N12N6MTFRASE"/>
</dbReference>
<dbReference type="SUPFAM" id="SSF53335">
    <property type="entry name" value="S-adenosyl-L-methionine-dependent methyltransferases"/>
    <property type="match status" value="1"/>
</dbReference>
<keyword evidence="2" id="KW-0489">Methyltransferase</keyword>
<dbReference type="PANTHER" id="PTHR33841">
    <property type="entry name" value="DNA METHYLTRANSFERASE YEEA-RELATED"/>
    <property type="match status" value="1"/>
</dbReference>
<dbReference type="Pfam" id="PF07669">
    <property type="entry name" value="Eco57I"/>
    <property type="match status" value="1"/>
</dbReference>
<protein>
    <recommendedName>
        <fullName evidence="1">site-specific DNA-methyltransferase (adenine-specific)</fullName>
        <ecNumber evidence="1">2.1.1.72</ecNumber>
    </recommendedName>
</protein>
<evidence type="ECO:0000256" key="2">
    <source>
        <dbReference type="ARBA" id="ARBA00022603"/>
    </source>
</evidence>
<evidence type="ECO:0000256" key="1">
    <source>
        <dbReference type="ARBA" id="ARBA00011900"/>
    </source>
</evidence>
<dbReference type="InterPro" id="IPR050953">
    <property type="entry name" value="N4_N6_ade-DNA_methylase"/>
</dbReference>
<dbReference type="REBASE" id="967049">
    <property type="entry name" value="HenPR6ORF2110P"/>
</dbReference>
<evidence type="ECO:0000256" key="5">
    <source>
        <dbReference type="ARBA" id="ARBA00047942"/>
    </source>
</evidence>
<dbReference type="InterPro" id="IPR029063">
    <property type="entry name" value="SAM-dependent_MTases_sf"/>
</dbReference>
<evidence type="ECO:0000256" key="3">
    <source>
        <dbReference type="ARBA" id="ARBA00022679"/>
    </source>
</evidence>
<dbReference type="PROSITE" id="PS00092">
    <property type="entry name" value="N6_MTASE"/>
    <property type="match status" value="1"/>
</dbReference>
<dbReference type="Gene3D" id="3.40.50.150">
    <property type="entry name" value="Vaccinia Virus protein VP39"/>
    <property type="match status" value="1"/>
</dbReference>
<gene>
    <name evidence="7" type="ORF">K9W46_02110</name>
</gene>
<feature type="domain" description="Type II methyltransferase M.TaqI-like" evidence="6">
    <location>
        <begin position="428"/>
        <end position="701"/>
    </location>
</feature>
<dbReference type="GO" id="GO:0032259">
    <property type="term" value="P:methylation"/>
    <property type="evidence" value="ECO:0007669"/>
    <property type="project" value="UniProtKB-KW"/>
</dbReference>
<organism evidence="7">
    <name type="scientific">Candidatus Heimdallarchaeum endolithica</name>
    <dbReference type="NCBI Taxonomy" id="2876572"/>
    <lineage>
        <taxon>Archaea</taxon>
        <taxon>Promethearchaeati</taxon>
        <taxon>Candidatus Heimdallarchaeota</taxon>
        <taxon>Candidatus Heimdallarchaeia (ex Rinke et al. 2021) (nom. nud.)</taxon>
        <taxon>Candidatus Heimdallarchaeales</taxon>
        <taxon>Candidatus Heimdallarchaeaceae</taxon>
        <taxon>Candidatus Heimdallarchaeum</taxon>
    </lineage>
</organism>
<dbReference type="GO" id="GO:0003676">
    <property type="term" value="F:nucleic acid binding"/>
    <property type="evidence" value="ECO:0007669"/>
    <property type="project" value="InterPro"/>
</dbReference>
<sequence length="1069" mass="126085">MEIREILDSKNNLILFLKSKGFEEEVSYTDMEYKEVVFLKLSKRKLLTVCEAFNEEKIKEIKNHFLIDRGLTHVAIFLKEKIVFFRNYGERRYFIYSKRTAENISKINKLKKIGENFDIIFQTKDISRTFYEHFKLKRDLLVRSITNKIDPIKKYLITQKIFDRIFFIYFLCHKKIIKFSDGNQISGKVFFDILVESNDFTENLKKTFNLFNTPHKQNILTVGNYKIRIPYLNGGLFREIDEEKRLQISLKKKDWLKIFEFLNSYYWIIESEVEELTEEIEEEEAKILTPEILGHVYERSVVEWELKGFEKEVEDVTKGESERKKKGVYYTPEEITDYISKKTIYPFLLNKLGGDFKDISDFLKKASDSQIIRALKIISEIKVLDPACGSGAFLLKAGEVLFYLKTALLNKLGNRPNYYEIKHEIITENLYGVDILDGAIEIAKLRLWLWLVSSYKEEKEIQALPNIEYNLVVGNSLIGWLNDSLTQISLINPMTPEIKGIFKGLIANSINEKQELKKAKELLEKINLDGYIKSYYILYTIYKRAHGERAIHLKEILQTIRAAIYKSINQALLNHFNKKINPNHNPKNLPISISDFENLNPLHWRIDFGHIIKKGGFDIIIGNPPYGSNFSEIESKILKIKFPFHTSRIKNSAMFFIYRGKQLLNDESYFSYIVPKSLCYSLGWNLTADFINSNLIRLIDVGKAFEDVKLEQVIFVIDLNKKSNKYISGLYYNNKIKEVSKIGKSVLKDYQVLLAGLFEEELSIILFIMNKFKKRWGDYLTLKRGLNWQKLAKKLKGTTPIFRGKQLNKYCLKEPTDFIDLKKFDFNEYNYQLNPKILNQLAIAHVMNPYPHFYLQSVYDPEGLLVYETISCTFTKNTKLDLKFVLIINNSKLFAWLLYKFIYSNAIRSTRYDEIYVRRVPVPELLKVEQHIFIKLANVLIFLNQYFYDKFVSKSQINKKIEEKISFFDELANCLVYELYLKEKLKTDLTSLIENKFEYIELDNWLKLRYNDNLSLAELKKKEEIEERNLNIIDKVFTNFKSSKEISYEMRKIKDSREVMIIEGRINSS</sequence>